<sequence length="52" mass="5823">METTEAETPKDKSSSAHPVSERLTESEIEQLKQETADANAYLQSRFKGLKVL</sequence>
<dbReference type="Proteomes" id="UP000198640">
    <property type="component" value="Unassembled WGS sequence"/>
</dbReference>
<name>A0A1H3JEA5_9PROT</name>
<accession>A0A1H3JEA5</accession>
<reference evidence="2 3" key="1">
    <citation type="submission" date="2016-10" db="EMBL/GenBank/DDBJ databases">
        <authorList>
            <person name="de Groot N.N."/>
        </authorList>
    </citation>
    <scope>NUCLEOTIDE SEQUENCE [LARGE SCALE GENOMIC DNA]</scope>
    <source>
        <strain evidence="2 3">Nm1</strain>
    </source>
</reference>
<gene>
    <name evidence="2" type="ORF">SAMN05421881_103235</name>
</gene>
<organism evidence="2 3">
    <name type="scientific">Nitrosomonas halophila</name>
    <dbReference type="NCBI Taxonomy" id="44576"/>
    <lineage>
        <taxon>Bacteria</taxon>
        <taxon>Pseudomonadati</taxon>
        <taxon>Pseudomonadota</taxon>
        <taxon>Betaproteobacteria</taxon>
        <taxon>Nitrosomonadales</taxon>
        <taxon>Nitrosomonadaceae</taxon>
        <taxon>Nitrosomonas</taxon>
    </lineage>
</organism>
<evidence type="ECO:0000313" key="2">
    <source>
        <dbReference type="EMBL" id="SDY38313.1"/>
    </source>
</evidence>
<evidence type="ECO:0000256" key="1">
    <source>
        <dbReference type="SAM" id="MobiDB-lite"/>
    </source>
</evidence>
<keyword evidence="3" id="KW-1185">Reference proteome</keyword>
<dbReference type="EMBL" id="FNOY01000032">
    <property type="protein sequence ID" value="SDY38313.1"/>
    <property type="molecule type" value="Genomic_DNA"/>
</dbReference>
<feature type="region of interest" description="Disordered" evidence="1">
    <location>
        <begin position="1"/>
        <end position="26"/>
    </location>
</feature>
<dbReference type="AlphaFoldDB" id="A0A1H3JEA5"/>
<evidence type="ECO:0000313" key="3">
    <source>
        <dbReference type="Proteomes" id="UP000198640"/>
    </source>
</evidence>
<protein>
    <submittedName>
        <fullName evidence="2">Uncharacterized protein</fullName>
    </submittedName>
</protein>
<proteinExistence type="predicted"/>
<feature type="compositionally biased region" description="Basic and acidic residues" evidence="1">
    <location>
        <begin position="7"/>
        <end position="26"/>
    </location>
</feature>
<dbReference type="RefSeq" id="WP_176973983.1">
    <property type="nucleotide sequence ID" value="NZ_FNOY01000032.1"/>
</dbReference>